<evidence type="ECO:0000313" key="3">
    <source>
        <dbReference type="Proteomes" id="UP001157126"/>
    </source>
</evidence>
<dbReference type="Proteomes" id="UP001157126">
    <property type="component" value="Unassembled WGS sequence"/>
</dbReference>
<keyword evidence="3" id="KW-1185">Reference proteome</keyword>
<accession>A0ABQ6IN86</accession>
<dbReference type="InterPro" id="IPR029056">
    <property type="entry name" value="Ribokinase-like"/>
</dbReference>
<dbReference type="EMBL" id="BSUO01000001">
    <property type="protein sequence ID" value="GMA38178.1"/>
    <property type="molecule type" value="Genomic_DNA"/>
</dbReference>
<reference evidence="3" key="1">
    <citation type="journal article" date="2019" name="Int. J. Syst. Evol. Microbiol.">
        <title>The Global Catalogue of Microorganisms (GCM) 10K type strain sequencing project: providing services to taxonomists for standard genome sequencing and annotation.</title>
        <authorList>
            <consortium name="The Broad Institute Genomics Platform"/>
            <consortium name="The Broad Institute Genome Sequencing Center for Infectious Disease"/>
            <person name="Wu L."/>
            <person name="Ma J."/>
        </authorList>
    </citation>
    <scope>NUCLEOTIDE SEQUENCE [LARGE SCALE GENOMIC DNA]</scope>
    <source>
        <strain evidence="3">NBRC 113072</strain>
    </source>
</reference>
<evidence type="ECO:0000259" key="1">
    <source>
        <dbReference type="Pfam" id="PF00294"/>
    </source>
</evidence>
<dbReference type="InterPro" id="IPR011611">
    <property type="entry name" value="PfkB_dom"/>
</dbReference>
<organism evidence="2 3">
    <name type="scientific">Mobilicoccus caccae</name>
    <dbReference type="NCBI Taxonomy" id="1859295"/>
    <lineage>
        <taxon>Bacteria</taxon>
        <taxon>Bacillati</taxon>
        <taxon>Actinomycetota</taxon>
        <taxon>Actinomycetes</taxon>
        <taxon>Micrococcales</taxon>
        <taxon>Dermatophilaceae</taxon>
        <taxon>Mobilicoccus</taxon>
    </lineage>
</organism>
<proteinExistence type="predicted"/>
<dbReference type="PANTHER" id="PTHR42774:SF3">
    <property type="entry name" value="KETOHEXOKINASE"/>
    <property type="match status" value="1"/>
</dbReference>
<evidence type="ECO:0000313" key="2">
    <source>
        <dbReference type="EMBL" id="GMA38178.1"/>
    </source>
</evidence>
<name>A0ABQ6IN86_9MICO</name>
<gene>
    <name evidence="2" type="ORF">GCM10025883_02230</name>
</gene>
<dbReference type="Pfam" id="PF00294">
    <property type="entry name" value="PfkB"/>
    <property type="match status" value="1"/>
</dbReference>
<dbReference type="SUPFAM" id="SSF53613">
    <property type="entry name" value="Ribokinase-like"/>
    <property type="match status" value="1"/>
</dbReference>
<dbReference type="InterPro" id="IPR052562">
    <property type="entry name" value="Ketohexokinase-related"/>
</dbReference>
<dbReference type="PANTHER" id="PTHR42774">
    <property type="entry name" value="PHOSPHOTRANSFERASE SYSTEM TRANSPORT PROTEIN"/>
    <property type="match status" value="1"/>
</dbReference>
<keyword evidence="2" id="KW-0808">Transferase</keyword>
<dbReference type="GO" id="GO:0016301">
    <property type="term" value="F:kinase activity"/>
    <property type="evidence" value="ECO:0007669"/>
    <property type="project" value="UniProtKB-KW"/>
</dbReference>
<feature type="domain" description="Carbohydrate kinase PfkB" evidence="1">
    <location>
        <begin position="54"/>
        <end position="307"/>
    </location>
</feature>
<sequence>MNPRFDPLADSRDDGPPFDVYLQGTVFLDIIFSGLESMPEAGQEVWADGMGSCPGGIANLAVATARLGLRTSLGAAFGDDDYGEFCWRTLADQEEIDLSTSKRYDGWHSPVTVSMACGGDRNMVTHGHDAPESASVMIGRPPRSRAVLLDLSCSDAMGTDDAPGWGRLAHEDGALLFADIGHDATGRWDPEMLQPLSICHAFMPNAGEAMAYTRTRTPQEAVYALADRVPLAVVTNGADGALAYDSTTGEEASVPALMVPAIDATGAGDVFGAAMTLGTLAGWPLRQRLAFAALCSALAVQEFGGSLAAPGWGDIADWWHRLRDCGSSNAYHRAVRRRYSFLEDVVPDLPGGGVRRAAATIARWSDA</sequence>
<comment type="caution">
    <text evidence="2">The sequence shown here is derived from an EMBL/GenBank/DDBJ whole genome shotgun (WGS) entry which is preliminary data.</text>
</comment>
<dbReference type="RefSeq" id="WP_284302280.1">
    <property type="nucleotide sequence ID" value="NZ_BSUO01000001.1"/>
</dbReference>
<dbReference type="Gene3D" id="3.40.1190.20">
    <property type="match status" value="1"/>
</dbReference>
<protein>
    <submittedName>
        <fullName evidence="2">Sugar kinase</fullName>
    </submittedName>
</protein>
<keyword evidence="2" id="KW-0418">Kinase</keyword>